<comment type="caution">
    <text evidence="2">The sequence shown here is derived from an EMBL/GenBank/DDBJ whole genome shotgun (WGS) entry which is preliminary data.</text>
</comment>
<evidence type="ECO:0000313" key="3">
    <source>
        <dbReference type="Proteomes" id="UP000326924"/>
    </source>
</evidence>
<feature type="region of interest" description="Disordered" evidence="1">
    <location>
        <begin position="174"/>
        <end position="233"/>
    </location>
</feature>
<evidence type="ECO:0000256" key="1">
    <source>
        <dbReference type="SAM" id="MobiDB-lite"/>
    </source>
</evidence>
<dbReference type="InParanoid" id="A0A5J5EDJ6"/>
<name>A0A5J5EDJ6_9PEZI</name>
<accession>A0A5J5EDJ6</accession>
<proteinExistence type="predicted"/>
<dbReference type="EMBL" id="VXIS01000504">
    <property type="protein sequence ID" value="KAA8893099.1"/>
    <property type="molecule type" value="Genomic_DNA"/>
</dbReference>
<keyword evidence="3" id="KW-1185">Reference proteome</keyword>
<protein>
    <submittedName>
        <fullName evidence="2">Uncharacterized protein</fullName>
    </submittedName>
</protein>
<dbReference type="OrthoDB" id="10354115at2759"/>
<gene>
    <name evidence="2" type="ORF">FN846DRAFT_572752</name>
</gene>
<feature type="compositionally biased region" description="Polar residues" evidence="1">
    <location>
        <begin position="203"/>
        <end position="232"/>
    </location>
</feature>
<evidence type="ECO:0000313" key="2">
    <source>
        <dbReference type="EMBL" id="KAA8893099.1"/>
    </source>
</evidence>
<dbReference type="Proteomes" id="UP000326924">
    <property type="component" value="Unassembled WGS sequence"/>
</dbReference>
<reference evidence="2 3" key="1">
    <citation type="submission" date="2019-09" db="EMBL/GenBank/DDBJ databases">
        <title>Draft genome of the ectomycorrhizal ascomycete Sphaerosporella brunnea.</title>
        <authorList>
            <consortium name="DOE Joint Genome Institute"/>
            <person name="Benucci G.M."/>
            <person name="Marozzi G."/>
            <person name="Antonielli L."/>
            <person name="Sanchez S."/>
            <person name="Marco P."/>
            <person name="Wang X."/>
            <person name="Falini L.B."/>
            <person name="Barry K."/>
            <person name="Haridas S."/>
            <person name="Lipzen A."/>
            <person name="Labutti K."/>
            <person name="Grigoriev I.V."/>
            <person name="Murat C."/>
            <person name="Martin F."/>
            <person name="Albertini E."/>
            <person name="Donnini D."/>
            <person name="Bonito G."/>
        </authorList>
    </citation>
    <scope>NUCLEOTIDE SEQUENCE [LARGE SCALE GENOMIC DNA]</scope>
    <source>
        <strain evidence="2 3">Sb_GMNB300</strain>
    </source>
</reference>
<sequence>MASYSGSFLRARRAGLTEEPRLVVQRFPEMNCPWEDEETGTRCNALLKKAHRTRLHLIKSHALGIFKTPYVCEPCGKCHTEYKQRNNCKKKERHPKGPEIRPKEKEALLGLFVDLLDYIFPCRPTPERLAFVCEALQMLNARLGSIPASTGPTEAQCRQTRQELLTMLRPLQPQAGQAAPGGSQIPPIMGPPASANSWHIEHSQYSGLQEQNSTEQLQGHTPATTSSHSLPYNPTAPAMPDIYAFPVSMAPFEQSSFASEWPSSWHHNQGNM</sequence>
<organism evidence="2 3">
    <name type="scientific">Sphaerosporella brunnea</name>
    <dbReference type="NCBI Taxonomy" id="1250544"/>
    <lineage>
        <taxon>Eukaryota</taxon>
        <taxon>Fungi</taxon>
        <taxon>Dikarya</taxon>
        <taxon>Ascomycota</taxon>
        <taxon>Pezizomycotina</taxon>
        <taxon>Pezizomycetes</taxon>
        <taxon>Pezizales</taxon>
        <taxon>Pyronemataceae</taxon>
        <taxon>Sphaerosporella</taxon>
    </lineage>
</organism>
<dbReference type="AlphaFoldDB" id="A0A5J5EDJ6"/>